<dbReference type="InterPro" id="IPR036890">
    <property type="entry name" value="HATPase_C_sf"/>
</dbReference>
<protein>
    <submittedName>
        <fullName evidence="1">Putative PAS/PAC sensor protein</fullName>
    </submittedName>
</protein>
<reference evidence="1 2" key="1">
    <citation type="submission" date="2009-02" db="EMBL/GenBank/DDBJ databases">
        <title>Annotation of Streptomyces hygroscopicus strain ATCC 53653.</title>
        <authorList>
            <consortium name="The Broad Institute Genome Sequencing Platform"/>
            <consortium name="Broad Institute Microbial Sequencing Center"/>
            <person name="Fischbach M."/>
            <person name="Godfrey P."/>
            <person name="Ward D."/>
            <person name="Young S."/>
            <person name="Zeng Q."/>
            <person name="Koehrsen M."/>
            <person name="Alvarado L."/>
            <person name="Berlin A.M."/>
            <person name="Bochicchio J."/>
            <person name="Borenstein D."/>
            <person name="Chapman S.B."/>
            <person name="Chen Z."/>
            <person name="Engels R."/>
            <person name="Freedman E."/>
            <person name="Gellesch M."/>
            <person name="Goldberg J."/>
            <person name="Griggs A."/>
            <person name="Gujja S."/>
            <person name="Heilman E.R."/>
            <person name="Heiman D.I."/>
            <person name="Hepburn T.A."/>
            <person name="Howarth C."/>
            <person name="Jen D."/>
            <person name="Larson L."/>
            <person name="Lewis B."/>
            <person name="Mehta T."/>
            <person name="Park D."/>
            <person name="Pearson M."/>
            <person name="Richards J."/>
            <person name="Roberts A."/>
            <person name="Saif S."/>
            <person name="Shea T.D."/>
            <person name="Shenoy N."/>
            <person name="Sisk P."/>
            <person name="Stolte C."/>
            <person name="Sykes S.N."/>
            <person name="Thomson T."/>
            <person name="Walk T."/>
            <person name="White J."/>
            <person name="Yandava C."/>
            <person name="Straight P."/>
            <person name="Clardy J."/>
            <person name="Hung D."/>
            <person name="Kolter R."/>
            <person name="Mekalanos J."/>
            <person name="Walker S."/>
            <person name="Walsh C.T."/>
            <person name="Wieland-Brown L.C."/>
            <person name="Haas B."/>
            <person name="Nusbaum C."/>
            <person name="Birren B."/>
        </authorList>
    </citation>
    <scope>NUCLEOTIDE SEQUENCE [LARGE SCALE GENOMIC DNA]</scope>
    <source>
        <strain evidence="1 2">ATCC 53653</strain>
    </source>
</reference>
<dbReference type="HOGENOM" id="CLU_090336_4_2_11"/>
<proteinExistence type="predicted"/>
<dbReference type="PANTHER" id="PTHR35526">
    <property type="entry name" value="ANTI-SIGMA-F FACTOR RSBW-RELATED"/>
    <property type="match status" value="1"/>
</dbReference>
<accession>D9WMA0</accession>
<dbReference type="CDD" id="cd16936">
    <property type="entry name" value="HATPase_RsbW-like"/>
    <property type="match status" value="1"/>
</dbReference>
<dbReference type="PANTHER" id="PTHR35526:SF3">
    <property type="entry name" value="ANTI-SIGMA-F FACTOR RSBW"/>
    <property type="match status" value="1"/>
</dbReference>
<dbReference type="Gene3D" id="3.30.565.10">
    <property type="entry name" value="Histidine kinase-like ATPase, C-terminal domain"/>
    <property type="match status" value="1"/>
</dbReference>
<dbReference type="InterPro" id="IPR050267">
    <property type="entry name" value="Anti-sigma-factor_SerPK"/>
</dbReference>
<dbReference type="Proteomes" id="UP000003963">
    <property type="component" value="Unassembled WGS sequence"/>
</dbReference>
<keyword evidence="2" id="KW-1185">Reference proteome</keyword>
<organism evidence="1 2">
    <name type="scientific">Streptomyces himastatinicus ATCC 53653</name>
    <dbReference type="NCBI Taxonomy" id="457427"/>
    <lineage>
        <taxon>Bacteria</taxon>
        <taxon>Bacillati</taxon>
        <taxon>Actinomycetota</taxon>
        <taxon>Actinomycetes</taxon>
        <taxon>Kitasatosporales</taxon>
        <taxon>Streptomycetaceae</taxon>
        <taxon>Streptomyces</taxon>
        <taxon>Streptomyces violaceusniger group</taxon>
    </lineage>
</organism>
<dbReference type="STRING" id="457427.SSOG_05517"/>
<evidence type="ECO:0000313" key="2">
    <source>
        <dbReference type="Proteomes" id="UP000003963"/>
    </source>
</evidence>
<sequence length="185" mass="20373">MASVCPIADRGHQAAYASCELKGRNIATDTPDEPGSLLRHGGSALRFGGAPDHMADNTQRYEFRLRVHPQKLAEVRRAVGARLRLWGREELITPAAMCVTELLSNVHKHAASPECVLTLENRPYGICAAVFDSETSLPVVKEPDFLSECGRGMFLLSKTAHEWGTDLHDHGKTVWFTLRAEAVDP</sequence>
<evidence type="ECO:0000313" key="1">
    <source>
        <dbReference type="EMBL" id="EFL25802.1"/>
    </source>
</evidence>
<gene>
    <name evidence="1" type="ORF">SSOG_05517</name>
</gene>
<name>D9WMA0_9ACTN</name>
<dbReference type="AlphaFoldDB" id="D9WMA0"/>
<dbReference type="EMBL" id="GG657754">
    <property type="protein sequence ID" value="EFL25802.1"/>
    <property type="molecule type" value="Genomic_DNA"/>
</dbReference>